<keyword evidence="3" id="KW-1185">Reference proteome</keyword>
<organism evidence="2 3">
    <name type="scientific">Litoreibacter ascidiaceicola</name>
    <dbReference type="NCBI Taxonomy" id="1486859"/>
    <lineage>
        <taxon>Bacteria</taxon>
        <taxon>Pseudomonadati</taxon>
        <taxon>Pseudomonadota</taxon>
        <taxon>Alphaproteobacteria</taxon>
        <taxon>Rhodobacterales</taxon>
        <taxon>Roseobacteraceae</taxon>
        <taxon>Litoreibacter</taxon>
    </lineage>
</organism>
<evidence type="ECO:0000259" key="1">
    <source>
        <dbReference type="Pfam" id="PF01755"/>
    </source>
</evidence>
<protein>
    <submittedName>
        <fullName evidence="2">Glycosyltransferase involved in LPS biosynthesis, GR25 family</fullName>
    </submittedName>
</protein>
<keyword evidence="2" id="KW-0808">Transferase</keyword>
<proteinExistence type="predicted"/>
<dbReference type="GO" id="GO:0016740">
    <property type="term" value="F:transferase activity"/>
    <property type="evidence" value="ECO:0007669"/>
    <property type="project" value="UniProtKB-KW"/>
</dbReference>
<evidence type="ECO:0000313" key="3">
    <source>
        <dbReference type="Proteomes" id="UP000184144"/>
    </source>
</evidence>
<sequence>MTETFIIHLERASARRPHVDTMMQESPYPARIWPACDGAAMDSAVRDHFISGPALFQPAYPFSLSMGEVGCFESHRSVWRHMVDNDVKVALILEDDVAINPAEFRAALAMAESHIAELGYIQLQVRAVKPPFSVVEQSGPVAIILPQVIPLRTSAQLVSLDAARSLLSASEQIDRPVDGFLQLFWETGVRPHCVVPSGVSDLTQESGGSTVSRKRSLWQKLIAAAKRWTYRNQVATLSRKHT</sequence>
<accession>A0A1M5B642</accession>
<evidence type="ECO:0000313" key="2">
    <source>
        <dbReference type="EMBL" id="SHF37973.1"/>
    </source>
</evidence>
<dbReference type="Proteomes" id="UP000184144">
    <property type="component" value="Unassembled WGS sequence"/>
</dbReference>
<dbReference type="STRING" id="1486859.SAMN05444273_105335"/>
<dbReference type="Pfam" id="PF01755">
    <property type="entry name" value="Glyco_transf_25"/>
    <property type="match status" value="1"/>
</dbReference>
<name>A0A1M5B642_9RHOB</name>
<dbReference type="RefSeq" id="WP_073144269.1">
    <property type="nucleotide sequence ID" value="NZ_FQUV01000005.1"/>
</dbReference>
<dbReference type="CDD" id="cd06532">
    <property type="entry name" value="Glyco_transf_25"/>
    <property type="match status" value="1"/>
</dbReference>
<dbReference type="InterPro" id="IPR002654">
    <property type="entry name" value="Glyco_trans_25"/>
</dbReference>
<dbReference type="AlphaFoldDB" id="A0A1M5B642"/>
<gene>
    <name evidence="2" type="ORF">SAMN05444273_105335</name>
</gene>
<dbReference type="EMBL" id="FQUV01000005">
    <property type="protein sequence ID" value="SHF37973.1"/>
    <property type="molecule type" value="Genomic_DNA"/>
</dbReference>
<feature type="domain" description="Glycosyl transferase family 25" evidence="1">
    <location>
        <begin position="1"/>
        <end position="178"/>
    </location>
</feature>
<reference evidence="3" key="1">
    <citation type="submission" date="2016-11" db="EMBL/GenBank/DDBJ databases">
        <authorList>
            <person name="Varghese N."/>
            <person name="Submissions S."/>
        </authorList>
    </citation>
    <scope>NUCLEOTIDE SEQUENCE [LARGE SCALE GENOMIC DNA]</scope>
    <source>
        <strain evidence="3">DSM 100566</strain>
    </source>
</reference>